<feature type="region of interest" description="Disordered" evidence="3">
    <location>
        <begin position="193"/>
        <end position="213"/>
    </location>
</feature>
<keyword evidence="2 6" id="KW-0378">Hydrolase</keyword>
<evidence type="ECO:0000313" key="6">
    <source>
        <dbReference type="EMBL" id="AKJ63690.1"/>
    </source>
</evidence>
<dbReference type="Proteomes" id="UP000035268">
    <property type="component" value="Chromosome"/>
</dbReference>
<evidence type="ECO:0000256" key="4">
    <source>
        <dbReference type="SAM" id="SignalP"/>
    </source>
</evidence>
<feature type="signal peptide" evidence="4">
    <location>
        <begin position="1"/>
        <end position="22"/>
    </location>
</feature>
<accession>A0A0G3EFV1</accession>
<reference evidence="6 7" key="2">
    <citation type="journal article" date="2016" name="ISME J.">
        <title>Characterization of the first cultured representative of Verrucomicrobia subdivision 5 indicates the proposal of a novel phylum.</title>
        <authorList>
            <person name="Spring S."/>
            <person name="Bunk B."/>
            <person name="Sproer C."/>
            <person name="Schumann P."/>
            <person name="Rohde M."/>
            <person name="Tindall B.J."/>
            <person name="Klenk H.P."/>
        </authorList>
    </citation>
    <scope>NUCLEOTIDE SEQUENCE [LARGE SCALE GENOMIC DNA]</scope>
    <source>
        <strain evidence="6 7">L21-Fru-AB</strain>
    </source>
</reference>
<evidence type="ECO:0000313" key="7">
    <source>
        <dbReference type="Proteomes" id="UP000035268"/>
    </source>
</evidence>
<dbReference type="EMBL" id="CP010904">
    <property type="protein sequence ID" value="AKJ63690.1"/>
    <property type="molecule type" value="Genomic_DNA"/>
</dbReference>
<gene>
    <name evidence="6" type="ORF">L21SP4_00410</name>
</gene>
<evidence type="ECO:0000256" key="2">
    <source>
        <dbReference type="ARBA" id="ARBA00022801"/>
    </source>
</evidence>
<feature type="chain" id="PRO_5005184210" evidence="4">
    <location>
        <begin position="23"/>
        <end position="1110"/>
    </location>
</feature>
<sequence length="1110" mass="123975" precursor="true">MNRNWTLWAVAALTASTLCAGAAGGAPRDALEAGFAEPPPETRPYVFWYWVNGHITEEGLDADLDGFVDAGVGGVYILNVMRMFPKGPVEFNSPEGMALIKHAIRGAGERGLEVVLYNGAGWSSSGGPWITPEYAMQKLTWSETRVQGGKKVERVLARPPVIETYRPEFFGPEETLDWYRDVAVLAFPTPEAEQALPGEPEITANDPDFDSSKHGHPSPYVFSRLKTSAEKAGEIVLEYPEPFTARSVRLDVHRSCTPTIREGFLFASDDGESWREVRSFPMGDRMPVEAPFAPEHARFWKLRFPLERGAGEVRLTGLAVQPGYRIEDGSAKAMFHDHGLDDPAPAFSSPAPEKDAVIPLNHVIDLSEHMDAEGRLSWKAPPGDWTILRLGRTPTGALNSNPAYGGSGLDCDKHRAEAVDFQWRHALSPYFDDPDVAPHIDGVHIDSWEVGAQNWSQGFGEAFEQRTGYDLRRLLPVMTGRVVGDLEISERFLGDVRRVVTGLIADEYFAHTRDRAAEAGALFSNEPYHQNQFDSSDAGMRVDVPMCEVWRGDRVTPAFWAKLGASPAHVAGRNIVGCESFTSNTRPEDGGDWSTDFDDQKLTANVIFAGGVNRMVFHVSAHQPWMNVVPGMTVGGCGQHFERTNPLWCHGAPAFNRYVSRCQYLLRQGRFVADVLYSCGEDSPSKSLDVKGDLHPGRGLDYDVCSPEIILRDLSVEDGDLVLPHGMRYRLLVLPDRPAMSLAMARKLEELLEAGATIVAAPPERTTGLSGYPDSDAALKRRVEEIWGEGRACPDAGRRVGQGTLFWWRPVSEIVARMDIPPDFRAPVPDPRTPYLHVHRRMEDGTEIYFVANTQRKEAEDVDCAFRVTGKRPELWDPRTGETRPLPEYSVEGPMIRVPLDFAPLESYFVLFREAGAAEPSAEVNFAERPVMREIGGPWRVSFDPEWGGPESVMFAELTDWRDHEDKGVRYYSGTAVYRRTFEMAQVEADRRMFLDLGRVENVATVRLNGRELGTVWCAPWRVEVTGALREGKNRLEIEVSNLMVNRMIGDEQLPLDYERDARGWPKSIPEWVTGDKKRPSGRYTFATFTPWKEDSELLPSGLLGPMRIR</sequence>
<dbReference type="Gene3D" id="2.60.120.260">
    <property type="entry name" value="Galactose-binding domain-like"/>
    <property type="match status" value="1"/>
</dbReference>
<evidence type="ECO:0000256" key="3">
    <source>
        <dbReference type="SAM" id="MobiDB-lite"/>
    </source>
</evidence>
<dbReference type="CDD" id="cd03143">
    <property type="entry name" value="A4_beta-galactosidase_middle_domain"/>
    <property type="match status" value="1"/>
</dbReference>
<dbReference type="OrthoDB" id="9761519at2"/>
<keyword evidence="1 4" id="KW-0732">Signal</keyword>
<dbReference type="STRING" id="1307763.L21SP4_00410"/>
<evidence type="ECO:0000259" key="5">
    <source>
        <dbReference type="Pfam" id="PF22666"/>
    </source>
</evidence>
<evidence type="ECO:0000256" key="1">
    <source>
        <dbReference type="ARBA" id="ARBA00022729"/>
    </source>
</evidence>
<dbReference type="InterPro" id="IPR054593">
    <property type="entry name" value="Beta-mannosidase-like_N2"/>
</dbReference>
<dbReference type="PANTHER" id="PTHR43817">
    <property type="entry name" value="GLYCOSYL HYDROLASE"/>
    <property type="match status" value="1"/>
</dbReference>
<protein>
    <submittedName>
        <fullName evidence="6">Glycosyl hydrolases family 2, sugar binding domain</fullName>
    </submittedName>
</protein>
<keyword evidence="7" id="KW-1185">Reference proteome</keyword>
<dbReference type="NCBIfam" id="NF045579">
    <property type="entry name" value="rhamnoside_JR"/>
    <property type="match status" value="1"/>
</dbReference>
<organism evidence="6 7">
    <name type="scientific">Kiritimatiella glycovorans</name>
    <dbReference type="NCBI Taxonomy" id="1307763"/>
    <lineage>
        <taxon>Bacteria</taxon>
        <taxon>Pseudomonadati</taxon>
        <taxon>Kiritimatiellota</taxon>
        <taxon>Kiritimatiellia</taxon>
        <taxon>Kiritimatiellales</taxon>
        <taxon>Kiritimatiellaceae</taxon>
        <taxon>Kiritimatiella</taxon>
    </lineage>
</organism>
<reference evidence="7" key="1">
    <citation type="submission" date="2015-02" db="EMBL/GenBank/DDBJ databases">
        <title>Description and complete genome sequence of the first cultured representative of the subdivision 5 of the Verrucomicrobia phylum.</title>
        <authorList>
            <person name="Spring S."/>
            <person name="Bunk B."/>
            <person name="Sproer C."/>
            <person name="Klenk H.-P."/>
        </authorList>
    </citation>
    <scope>NUCLEOTIDE SEQUENCE [LARGE SCALE GENOMIC DNA]</scope>
    <source>
        <strain evidence="7">L21-Fru-AB</strain>
    </source>
</reference>
<dbReference type="SUPFAM" id="SSF49785">
    <property type="entry name" value="Galactose-binding domain-like"/>
    <property type="match status" value="1"/>
</dbReference>
<dbReference type="KEGG" id="vbl:L21SP4_00410"/>
<name>A0A0G3EFV1_9BACT</name>
<dbReference type="Pfam" id="PF22666">
    <property type="entry name" value="Glyco_hydro_2_N2"/>
    <property type="match status" value="1"/>
</dbReference>
<dbReference type="AlphaFoldDB" id="A0A0G3EFV1"/>
<dbReference type="PATRIC" id="fig|1609981.3.peg.433"/>
<dbReference type="Pfam" id="PF17132">
    <property type="entry name" value="Glyco_hydro_106"/>
    <property type="match status" value="1"/>
</dbReference>
<feature type="domain" description="Beta-mannosidase-like galactose-binding" evidence="5">
    <location>
        <begin position="969"/>
        <end position="1047"/>
    </location>
</feature>
<proteinExistence type="predicted"/>
<dbReference type="InterPro" id="IPR008979">
    <property type="entry name" value="Galactose-bd-like_sf"/>
</dbReference>
<dbReference type="PANTHER" id="PTHR43817:SF1">
    <property type="entry name" value="HYDROLASE, FAMILY 43, PUTATIVE (AFU_ORTHOLOGUE AFUA_3G01660)-RELATED"/>
    <property type="match status" value="1"/>
</dbReference>
<dbReference type="RefSeq" id="WP_052881098.1">
    <property type="nucleotide sequence ID" value="NZ_CP010904.1"/>
</dbReference>
<dbReference type="GO" id="GO:0004553">
    <property type="term" value="F:hydrolase activity, hydrolyzing O-glycosyl compounds"/>
    <property type="evidence" value="ECO:0007669"/>
    <property type="project" value="UniProtKB-ARBA"/>
</dbReference>